<proteinExistence type="predicted"/>
<evidence type="ECO:0000313" key="1">
    <source>
        <dbReference type="EMBL" id="SDM08043.1"/>
    </source>
</evidence>
<dbReference type="NCBIfam" id="NF041911">
    <property type="entry name" value="HVO_0649"/>
    <property type="match status" value="1"/>
</dbReference>
<protein>
    <recommendedName>
        <fullName evidence="3">Small CPxCG-related zinc finger protein</fullName>
    </recommendedName>
</protein>
<sequence length="66" mass="7492">MSTKRGSGTTPLDRLKTHYDDVDLTCPKCGYEDADGHWRVQTSGKEVHYQHLCPSCGASRRRTIRL</sequence>
<name>A0A1G9QAS4_9EURY</name>
<keyword evidence="2" id="KW-1185">Reference proteome</keyword>
<dbReference type="AlphaFoldDB" id="A0A1G9QAS4"/>
<evidence type="ECO:0008006" key="3">
    <source>
        <dbReference type="Google" id="ProtNLM"/>
    </source>
</evidence>
<gene>
    <name evidence="1" type="ORF">SAMN04487949_0767</name>
</gene>
<dbReference type="RefSeq" id="WP_089694224.1">
    <property type="nucleotide sequence ID" value="NZ_FNHL01000001.1"/>
</dbReference>
<dbReference type="EMBL" id="FNHL01000001">
    <property type="protein sequence ID" value="SDM08043.1"/>
    <property type="molecule type" value="Genomic_DNA"/>
</dbReference>
<dbReference type="Proteomes" id="UP000199451">
    <property type="component" value="Unassembled WGS sequence"/>
</dbReference>
<dbReference type="InterPro" id="IPR049696">
    <property type="entry name" value="HVO_0649-like"/>
</dbReference>
<accession>A0A1G9QAS4</accession>
<evidence type="ECO:0000313" key="2">
    <source>
        <dbReference type="Proteomes" id="UP000199451"/>
    </source>
</evidence>
<dbReference type="STRING" id="660521.SAMN04487949_0767"/>
<dbReference type="OrthoDB" id="165303at2157"/>
<organism evidence="1 2">
    <name type="scientific">Halogranum gelatinilyticum</name>
    <dbReference type="NCBI Taxonomy" id="660521"/>
    <lineage>
        <taxon>Archaea</taxon>
        <taxon>Methanobacteriati</taxon>
        <taxon>Methanobacteriota</taxon>
        <taxon>Stenosarchaea group</taxon>
        <taxon>Halobacteria</taxon>
        <taxon>Halobacteriales</taxon>
        <taxon>Haloferacaceae</taxon>
    </lineage>
</organism>
<reference evidence="2" key="1">
    <citation type="submission" date="2016-10" db="EMBL/GenBank/DDBJ databases">
        <authorList>
            <person name="Varghese N."/>
            <person name="Submissions S."/>
        </authorList>
    </citation>
    <scope>NUCLEOTIDE SEQUENCE [LARGE SCALE GENOMIC DNA]</scope>
    <source>
        <strain evidence="2">CGMCC 1.10119</strain>
    </source>
</reference>